<dbReference type="InterPro" id="IPR036318">
    <property type="entry name" value="FAD-bd_PCMH-like_sf"/>
</dbReference>
<keyword evidence="12 19" id="KW-0133">Cell shape</keyword>
<dbReference type="Proteomes" id="UP000078543">
    <property type="component" value="Unassembled WGS sequence"/>
</dbReference>
<evidence type="ECO:0000256" key="19">
    <source>
        <dbReference type="HAMAP-Rule" id="MF_00037"/>
    </source>
</evidence>
<dbReference type="EC" id="1.3.1.98" evidence="5 19"/>
<dbReference type="PANTHER" id="PTHR21071:SF4">
    <property type="entry name" value="UDP-N-ACETYLENOLPYRUVOYLGLUCOSAMINE REDUCTASE"/>
    <property type="match status" value="1"/>
</dbReference>
<comment type="function">
    <text evidence="2 19">Cell wall formation.</text>
</comment>
<dbReference type="SUPFAM" id="SSF56194">
    <property type="entry name" value="Uridine diphospho-N-Acetylenolpyruvylglucosamine reductase, MurB, C-terminal domain"/>
    <property type="match status" value="1"/>
</dbReference>
<dbReference type="InterPro" id="IPR003170">
    <property type="entry name" value="MurB"/>
</dbReference>
<dbReference type="GO" id="GO:0071949">
    <property type="term" value="F:FAD binding"/>
    <property type="evidence" value="ECO:0007669"/>
    <property type="project" value="InterPro"/>
</dbReference>
<protein>
    <recommendedName>
        <fullName evidence="6 19">UDP-N-acetylenolpyruvoylglucosamine reductase</fullName>
        <ecNumber evidence="5 19">1.3.1.98</ecNumber>
    </recommendedName>
    <alternativeName>
        <fullName evidence="17 19">UDP-N-acetylmuramate dehydrogenase</fullName>
    </alternativeName>
</protein>
<comment type="catalytic activity">
    <reaction evidence="18 19">
        <text>UDP-N-acetyl-alpha-D-muramate + NADP(+) = UDP-N-acetyl-3-O-(1-carboxyvinyl)-alpha-D-glucosamine + NADPH + H(+)</text>
        <dbReference type="Rhea" id="RHEA:12248"/>
        <dbReference type="ChEBI" id="CHEBI:15378"/>
        <dbReference type="ChEBI" id="CHEBI:57783"/>
        <dbReference type="ChEBI" id="CHEBI:58349"/>
        <dbReference type="ChEBI" id="CHEBI:68483"/>
        <dbReference type="ChEBI" id="CHEBI:70757"/>
        <dbReference type="EC" id="1.3.1.98"/>
    </reaction>
</comment>
<dbReference type="PANTHER" id="PTHR21071">
    <property type="entry name" value="UDP-N-ACETYLENOLPYRUVOYLGLUCOSAMINE REDUCTASE"/>
    <property type="match status" value="1"/>
</dbReference>
<keyword evidence="16 19" id="KW-0961">Cell wall biogenesis/degradation</keyword>
<feature type="active site" evidence="19">
    <location>
        <position position="296"/>
    </location>
</feature>
<comment type="cofactor">
    <cofactor evidence="1 19">
        <name>FAD</name>
        <dbReference type="ChEBI" id="CHEBI:57692"/>
    </cofactor>
</comment>
<proteinExistence type="inferred from homology"/>
<evidence type="ECO:0000256" key="6">
    <source>
        <dbReference type="ARBA" id="ARBA00015188"/>
    </source>
</evidence>
<dbReference type="GO" id="GO:0071555">
    <property type="term" value="P:cell wall organization"/>
    <property type="evidence" value="ECO:0007669"/>
    <property type="project" value="UniProtKB-KW"/>
</dbReference>
<dbReference type="InterPro" id="IPR006094">
    <property type="entry name" value="Oxid_FAD_bind_N"/>
</dbReference>
<dbReference type="Gene3D" id="3.90.78.10">
    <property type="entry name" value="UDP-N-acetylenolpyruvoylglucosamine reductase, C-terminal domain"/>
    <property type="match status" value="1"/>
</dbReference>
<dbReference type="PROSITE" id="PS51387">
    <property type="entry name" value="FAD_PCMH"/>
    <property type="match status" value="1"/>
</dbReference>
<evidence type="ECO:0000256" key="8">
    <source>
        <dbReference type="ARBA" id="ARBA00022618"/>
    </source>
</evidence>
<comment type="subcellular location">
    <subcellularLocation>
        <location evidence="3 19">Cytoplasm</location>
    </subcellularLocation>
</comment>
<gene>
    <name evidence="19" type="primary">murB</name>
    <name evidence="21" type="ORF">A6A05_04650</name>
</gene>
<evidence type="ECO:0000256" key="7">
    <source>
        <dbReference type="ARBA" id="ARBA00022490"/>
    </source>
</evidence>
<evidence type="ECO:0000313" key="21">
    <source>
        <dbReference type="EMBL" id="OAN44521.1"/>
    </source>
</evidence>
<dbReference type="InterPro" id="IPR016167">
    <property type="entry name" value="FAD-bd_PCMH_sub1"/>
</dbReference>
<comment type="similarity">
    <text evidence="19">Belongs to the MurB family.</text>
</comment>
<dbReference type="InterPro" id="IPR036635">
    <property type="entry name" value="MurB_C_sf"/>
</dbReference>
<keyword evidence="15 19" id="KW-0131">Cell cycle</keyword>
<dbReference type="GO" id="GO:0005829">
    <property type="term" value="C:cytosol"/>
    <property type="evidence" value="ECO:0007669"/>
    <property type="project" value="TreeGrafter"/>
</dbReference>
<organism evidence="21 22">
    <name type="scientific">Magnetospirillum moscoviense</name>
    <dbReference type="NCBI Taxonomy" id="1437059"/>
    <lineage>
        <taxon>Bacteria</taxon>
        <taxon>Pseudomonadati</taxon>
        <taxon>Pseudomonadota</taxon>
        <taxon>Alphaproteobacteria</taxon>
        <taxon>Rhodospirillales</taxon>
        <taxon>Rhodospirillaceae</taxon>
        <taxon>Magnetospirillum</taxon>
    </lineage>
</organism>
<keyword evidence="10 19" id="KW-0274">FAD</keyword>
<dbReference type="GO" id="GO:0051301">
    <property type="term" value="P:cell division"/>
    <property type="evidence" value="ECO:0007669"/>
    <property type="project" value="UniProtKB-KW"/>
</dbReference>
<keyword evidence="13 19" id="KW-0573">Peptidoglycan synthesis</keyword>
<dbReference type="InterPro" id="IPR016169">
    <property type="entry name" value="FAD-bd_PCMH_sub2"/>
</dbReference>
<keyword evidence="22" id="KW-1185">Reference proteome</keyword>
<evidence type="ECO:0000256" key="15">
    <source>
        <dbReference type="ARBA" id="ARBA00023306"/>
    </source>
</evidence>
<evidence type="ECO:0000256" key="17">
    <source>
        <dbReference type="ARBA" id="ARBA00031026"/>
    </source>
</evidence>
<feature type="active site" evidence="19">
    <location>
        <position position="177"/>
    </location>
</feature>
<dbReference type="UniPathway" id="UPA00219"/>
<evidence type="ECO:0000256" key="11">
    <source>
        <dbReference type="ARBA" id="ARBA00022857"/>
    </source>
</evidence>
<keyword evidence="14 19" id="KW-0560">Oxidoreductase</keyword>
<dbReference type="Pfam" id="PF01565">
    <property type="entry name" value="FAD_binding_4"/>
    <property type="match status" value="1"/>
</dbReference>
<keyword evidence="7 19" id="KW-0963">Cytoplasm</keyword>
<sequence>MTARKATHWTQDLPPLKGRVAFDAPLAGLTWFRVGGPAEMLFRPADTDDLATLLAALPPEVPVTVVGVGSNLLIRDGGVPGVVVRLAGPFADIRIDGTRIEVGAGALDLTVSKHASDASLAGLEFLSGVPGTIGGALRMNAGAFGGEMKDVTLSAVAMDRQGRIQRLSGAELGFSYRHCAVPEDVIFLSAVLEGKPGEAAEIAARMEAIRTAREDSQPQRVRTGGSTFANPPGAKAWELIDKAGCRGLAIGGASVSEKHCNFLLNNGTATAADIEALGDEVRRRVLETSGIELKWEIRRIGSKGEKA</sequence>
<keyword evidence="11 19" id="KW-0521">NADP</keyword>
<dbReference type="RefSeq" id="WP_068504576.1">
    <property type="nucleotide sequence ID" value="NZ_LWQU01000196.1"/>
</dbReference>
<dbReference type="NCBIfam" id="NF010480">
    <property type="entry name" value="PRK13905.1"/>
    <property type="match status" value="1"/>
</dbReference>
<dbReference type="STRING" id="1437059.A6A05_04650"/>
<feature type="domain" description="FAD-binding PCMH-type" evidence="20">
    <location>
        <begin position="33"/>
        <end position="197"/>
    </location>
</feature>
<evidence type="ECO:0000256" key="18">
    <source>
        <dbReference type="ARBA" id="ARBA00048914"/>
    </source>
</evidence>
<dbReference type="EMBL" id="LWQU01000196">
    <property type="protein sequence ID" value="OAN44521.1"/>
    <property type="molecule type" value="Genomic_DNA"/>
</dbReference>
<evidence type="ECO:0000256" key="16">
    <source>
        <dbReference type="ARBA" id="ARBA00023316"/>
    </source>
</evidence>
<evidence type="ECO:0000256" key="2">
    <source>
        <dbReference type="ARBA" id="ARBA00003921"/>
    </source>
</evidence>
<dbReference type="GO" id="GO:0008360">
    <property type="term" value="P:regulation of cell shape"/>
    <property type="evidence" value="ECO:0007669"/>
    <property type="project" value="UniProtKB-KW"/>
</dbReference>
<dbReference type="OrthoDB" id="9804753at2"/>
<evidence type="ECO:0000256" key="12">
    <source>
        <dbReference type="ARBA" id="ARBA00022960"/>
    </source>
</evidence>
<evidence type="ECO:0000256" key="14">
    <source>
        <dbReference type="ARBA" id="ARBA00023002"/>
    </source>
</evidence>
<dbReference type="Gene3D" id="3.30.465.10">
    <property type="match status" value="1"/>
</dbReference>
<evidence type="ECO:0000256" key="3">
    <source>
        <dbReference type="ARBA" id="ARBA00004496"/>
    </source>
</evidence>
<dbReference type="AlphaFoldDB" id="A0A178M6Y0"/>
<name>A0A178M6Y0_9PROT</name>
<evidence type="ECO:0000256" key="10">
    <source>
        <dbReference type="ARBA" id="ARBA00022827"/>
    </source>
</evidence>
<evidence type="ECO:0000256" key="1">
    <source>
        <dbReference type="ARBA" id="ARBA00001974"/>
    </source>
</evidence>
<evidence type="ECO:0000313" key="22">
    <source>
        <dbReference type="Proteomes" id="UP000078543"/>
    </source>
</evidence>
<dbReference type="Gene3D" id="3.30.43.10">
    <property type="entry name" value="Uridine Diphospho-n-acetylenolpyruvylglucosamine Reductase, domain 2"/>
    <property type="match status" value="1"/>
</dbReference>
<dbReference type="HAMAP" id="MF_00037">
    <property type="entry name" value="MurB"/>
    <property type="match status" value="1"/>
</dbReference>
<evidence type="ECO:0000256" key="5">
    <source>
        <dbReference type="ARBA" id="ARBA00012518"/>
    </source>
</evidence>
<comment type="caution">
    <text evidence="21">The sequence shown here is derived from an EMBL/GenBank/DDBJ whole genome shotgun (WGS) entry which is preliminary data.</text>
</comment>
<dbReference type="InterPro" id="IPR011601">
    <property type="entry name" value="MurB_C"/>
</dbReference>
<dbReference type="GO" id="GO:0009252">
    <property type="term" value="P:peptidoglycan biosynthetic process"/>
    <property type="evidence" value="ECO:0007669"/>
    <property type="project" value="UniProtKB-UniRule"/>
</dbReference>
<feature type="active site" description="Proton donor" evidence="19">
    <location>
        <position position="226"/>
    </location>
</feature>
<dbReference type="SUPFAM" id="SSF56176">
    <property type="entry name" value="FAD-binding/transporter-associated domain-like"/>
    <property type="match status" value="1"/>
</dbReference>
<evidence type="ECO:0000256" key="9">
    <source>
        <dbReference type="ARBA" id="ARBA00022630"/>
    </source>
</evidence>
<dbReference type="InterPro" id="IPR016166">
    <property type="entry name" value="FAD-bd_PCMH"/>
</dbReference>
<keyword evidence="8 19" id="KW-0132">Cell division</keyword>
<dbReference type="GO" id="GO:0008762">
    <property type="term" value="F:UDP-N-acetylmuramate dehydrogenase activity"/>
    <property type="evidence" value="ECO:0007669"/>
    <property type="project" value="UniProtKB-UniRule"/>
</dbReference>
<comment type="pathway">
    <text evidence="4 19">Cell wall biogenesis; peptidoglycan biosynthesis.</text>
</comment>
<dbReference type="NCBIfam" id="TIGR00179">
    <property type="entry name" value="murB"/>
    <property type="match status" value="1"/>
</dbReference>
<dbReference type="Pfam" id="PF02873">
    <property type="entry name" value="MurB_C"/>
    <property type="match status" value="1"/>
</dbReference>
<evidence type="ECO:0000256" key="13">
    <source>
        <dbReference type="ARBA" id="ARBA00022984"/>
    </source>
</evidence>
<keyword evidence="9 19" id="KW-0285">Flavoprotein</keyword>
<evidence type="ECO:0000259" key="20">
    <source>
        <dbReference type="PROSITE" id="PS51387"/>
    </source>
</evidence>
<evidence type="ECO:0000256" key="4">
    <source>
        <dbReference type="ARBA" id="ARBA00004752"/>
    </source>
</evidence>
<accession>A0A178M6Y0</accession>
<reference evidence="21 22" key="1">
    <citation type="submission" date="2016-04" db="EMBL/GenBank/DDBJ databases">
        <title>Draft genome sequence of freshwater magnetotactic bacteria Magnetospirillum marisnigri SP-1 and Magnetospirillum moscoviense BB-1.</title>
        <authorList>
            <person name="Koziaeva V."/>
            <person name="Dziuba M.V."/>
            <person name="Ivanov T.M."/>
            <person name="Kuznetsov B."/>
            <person name="Grouzdev D.S."/>
        </authorList>
    </citation>
    <scope>NUCLEOTIDE SEQUENCE [LARGE SCALE GENOMIC DNA]</scope>
    <source>
        <strain evidence="21 22">BB-1</strain>
    </source>
</reference>